<dbReference type="Gene3D" id="3.30.160.60">
    <property type="entry name" value="Classic Zinc Finger"/>
    <property type="match status" value="2"/>
</dbReference>
<dbReference type="OrthoDB" id="8922241at2759"/>
<dbReference type="PANTHER" id="PTHR24394:SF29">
    <property type="entry name" value="MYONEURIN"/>
    <property type="match status" value="1"/>
</dbReference>
<feature type="non-terminal residue" evidence="9">
    <location>
        <position position="1"/>
    </location>
</feature>
<dbReference type="Pfam" id="PF00096">
    <property type="entry name" value="zf-C2H2"/>
    <property type="match status" value="2"/>
</dbReference>
<accession>J0WPT7</accession>
<dbReference type="GO" id="GO:0008270">
    <property type="term" value="F:zinc ion binding"/>
    <property type="evidence" value="ECO:0007669"/>
    <property type="project" value="UniProtKB-KW"/>
</dbReference>
<evidence type="ECO:0000256" key="2">
    <source>
        <dbReference type="ARBA" id="ARBA00022723"/>
    </source>
</evidence>
<evidence type="ECO:0000256" key="3">
    <source>
        <dbReference type="ARBA" id="ARBA00022737"/>
    </source>
</evidence>
<evidence type="ECO:0000256" key="1">
    <source>
        <dbReference type="ARBA" id="ARBA00004123"/>
    </source>
</evidence>
<protein>
    <recommendedName>
        <fullName evidence="8">C2H2-type domain-containing protein</fullName>
    </recommendedName>
</protein>
<keyword evidence="3" id="KW-0677">Repeat</keyword>
<evidence type="ECO:0000256" key="7">
    <source>
        <dbReference type="PROSITE-ProRule" id="PRU00042"/>
    </source>
</evidence>
<dbReference type="InterPro" id="IPR013087">
    <property type="entry name" value="Znf_C2H2_type"/>
</dbReference>
<dbReference type="GO" id="GO:0000981">
    <property type="term" value="F:DNA-binding transcription factor activity, RNA polymerase II-specific"/>
    <property type="evidence" value="ECO:0007669"/>
    <property type="project" value="TreeGrafter"/>
</dbReference>
<reference evidence="10" key="1">
    <citation type="journal article" date="2012" name="Science">
        <title>The Paleozoic origin of enzymatic lignin decomposition reconstructed from 31 fungal genomes.</title>
        <authorList>
            <person name="Floudas D."/>
            <person name="Binder M."/>
            <person name="Riley R."/>
            <person name="Barry K."/>
            <person name="Blanchette R.A."/>
            <person name="Henrissat B."/>
            <person name="Martinez A.T."/>
            <person name="Otillar R."/>
            <person name="Spatafora J.W."/>
            <person name="Yadav J.S."/>
            <person name="Aerts A."/>
            <person name="Benoit I."/>
            <person name="Boyd A."/>
            <person name="Carlson A."/>
            <person name="Copeland A."/>
            <person name="Coutinho P.M."/>
            <person name="de Vries R.P."/>
            <person name="Ferreira P."/>
            <person name="Findley K."/>
            <person name="Foster B."/>
            <person name="Gaskell J."/>
            <person name="Glotzer D."/>
            <person name="Gorecki P."/>
            <person name="Heitman J."/>
            <person name="Hesse C."/>
            <person name="Hori C."/>
            <person name="Igarashi K."/>
            <person name="Jurgens J.A."/>
            <person name="Kallen N."/>
            <person name="Kersten P."/>
            <person name="Kohler A."/>
            <person name="Kuees U."/>
            <person name="Kumar T.K.A."/>
            <person name="Kuo A."/>
            <person name="LaButti K."/>
            <person name="Larrondo L.F."/>
            <person name="Lindquist E."/>
            <person name="Ling A."/>
            <person name="Lombard V."/>
            <person name="Lucas S."/>
            <person name="Lundell T."/>
            <person name="Martin R."/>
            <person name="McLaughlin D.J."/>
            <person name="Morgenstern I."/>
            <person name="Morin E."/>
            <person name="Murat C."/>
            <person name="Nagy L.G."/>
            <person name="Nolan M."/>
            <person name="Ohm R.A."/>
            <person name="Patyshakuliyeva A."/>
            <person name="Rokas A."/>
            <person name="Ruiz-Duenas F.J."/>
            <person name="Sabat G."/>
            <person name="Salamov A."/>
            <person name="Samejima M."/>
            <person name="Schmutz J."/>
            <person name="Slot J.C."/>
            <person name="St John F."/>
            <person name="Stenlid J."/>
            <person name="Sun H."/>
            <person name="Sun S."/>
            <person name="Syed K."/>
            <person name="Tsang A."/>
            <person name="Wiebenga A."/>
            <person name="Young D."/>
            <person name="Pisabarro A."/>
            <person name="Eastwood D.C."/>
            <person name="Martin F."/>
            <person name="Cullen D."/>
            <person name="Grigoriev I.V."/>
            <person name="Hibbett D.S."/>
        </authorList>
    </citation>
    <scope>NUCLEOTIDE SEQUENCE [LARGE SCALE GENOMIC DNA]</scope>
    <source>
        <strain evidence="10">TFB10046</strain>
    </source>
</reference>
<organism evidence="9 10">
    <name type="scientific">Auricularia subglabra (strain TFB-10046 / SS5)</name>
    <name type="common">White-rot fungus</name>
    <name type="synonym">Auricularia delicata (strain TFB10046)</name>
    <dbReference type="NCBI Taxonomy" id="717982"/>
    <lineage>
        <taxon>Eukaryota</taxon>
        <taxon>Fungi</taxon>
        <taxon>Dikarya</taxon>
        <taxon>Basidiomycota</taxon>
        <taxon>Agaricomycotina</taxon>
        <taxon>Agaricomycetes</taxon>
        <taxon>Auriculariales</taxon>
        <taxon>Auriculariaceae</taxon>
        <taxon>Auricularia</taxon>
    </lineage>
</organism>
<comment type="subcellular location">
    <subcellularLocation>
        <location evidence="1">Nucleus</location>
    </subcellularLocation>
</comment>
<keyword evidence="6" id="KW-0539">Nucleus</keyword>
<sequence>YVCDICGVAFIRKHDGERHRRSHTGERPFPCHGGCGKAFRRADARSRHWGVYRECEWRHTLFLEGTPEGARRERRLLKRAKRAELVAQGVARPMIERILKKM</sequence>
<evidence type="ECO:0000256" key="6">
    <source>
        <dbReference type="ARBA" id="ARBA00023242"/>
    </source>
</evidence>
<name>J0WPT7_AURST</name>
<dbReference type="Proteomes" id="UP000006514">
    <property type="component" value="Unassembled WGS sequence"/>
</dbReference>
<evidence type="ECO:0000313" key="9">
    <source>
        <dbReference type="EMBL" id="EJD33902.1"/>
    </source>
</evidence>
<evidence type="ECO:0000256" key="5">
    <source>
        <dbReference type="ARBA" id="ARBA00022833"/>
    </source>
</evidence>
<evidence type="ECO:0000259" key="8">
    <source>
        <dbReference type="PROSITE" id="PS50157"/>
    </source>
</evidence>
<evidence type="ECO:0000313" key="10">
    <source>
        <dbReference type="Proteomes" id="UP000006514"/>
    </source>
</evidence>
<proteinExistence type="predicted"/>
<dbReference type="PANTHER" id="PTHR24394">
    <property type="entry name" value="ZINC FINGER PROTEIN"/>
    <property type="match status" value="1"/>
</dbReference>
<dbReference type="InParanoid" id="J0WPT7"/>
<dbReference type="SUPFAM" id="SSF57667">
    <property type="entry name" value="beta-beta-alpha zinc fingers"/>
    <property type="match status" value="1"/>
</dbReference>
<keyword evidence="4 7" id="KW-0863">Zinc-finger</keyword>
<keyword evidence="2" id="KW-0479">Metal-binding</keyword>
<dbReference type="EMBL" id="JH688052">
    <property type="protein sequence ID" value="EJD33902.1"/>
    <property type="molecule type" value="Genomic_DNA"/>
</dbReference>
<dbReference type="eggNOG" id="KOG1721">
    <property type="taxonomic scope" value="Eukaryota"/>
</dbReference>
<evidence type="ECO:0000256" key="4">
    <source>
        <dbReference type="ARBA" id="ARBA00022771"/>
    </source>
</evidence>
<keyword evidence="10" id="KW-1185">Reference proteome</keyword>
<dbReference type="InterPro" id="IPR036236">
    <property type="entry name" value="Znf_C2H2_sf"/>
</dbReference>
<dbReference type="PROSITE" id="PS00028">
    <property type="entry name" value="ZINC_FINGER_C2H2_1"/>
    <property type="match status" value="1"/>
</dbReference>
<dbReference type="KEGG" id="adl:AURDEDRAFT_49677"/>
<dbReference type="PROSITE" id="PS50157">
    <property type="entry name" value="ZINC_FINGER_C2H2_2"/>
    <property type="match status" value="1"/>
</dbReference>
<feature type="domain" description="C2H2-type" evidence="8">
    <location>
        <begin position="1"/>
        <end position="28"/>
    </location>
</feature>
<keyword evidence="5" id="KW-0862">Zinc</keyword>
<dbReference type="KEGG" id="adl:AURDEDRAFT_76600"/>
<gene>
    <name evidence="9" type="ORF">AURDEDRAFT_76600</name>
</gene>
<dbReference type="AlphaFoldDB" id="J0WPT7"/>
<dbReference type="GO" id="GO:0005634">
    <property type="term" value="C:nucleus"/>
    <property type="evidence" value="ECO:0007669"/>
    <property type="project" value="UniProtKB-SubCell"/>
</dbReference>